<sequence length="329" mass="36088">MSNIIAVVGATGNQGSSVANTFLSLPDWTVRCLTRSPSSPAALRLAAAGAHVVQADLDDVSSLERAFDGAAAVFSNTDFWAPYIKALAQGVPQPQAVEIARKTEVRQARNAAAAAAKQPSLKRFVYSALGPMDRASGGKYPHCGHWEAKAEAAEFMEREMPELQGKLSFFYPGAYHDNPILYPQQYEGVEGYAMMLPGYEIDHIPVIRASSRTGPCVRALIEDEEPGVKLEAYDCLVTAQEALDAWIKFTGKPARMMLVPYQEMHRITGIPYEVLDGPAFMGEFSFMDGVEGRVMQPRDLKKPLVEMSYMQMLEERGLEAVLATVPMTF</sequence>
<evidence type="ECO:0000259" key="3">
    <source>
        <dbReference type="Pfam" id="PF05368"/>
    </source>
</evidence>
<dbReference type="EMBL" id="KL648585">
    <property type="protein sequence ID" value="KEY68208.1"/>
    <property type="molecule type" value="Genomic_DNA"/>
</dbReference>
<reference evidence="4 5" key="1">
    <citation type="journal article" date="2014" name="BMC Genomics">
        <title>Comparative genome sequencing reveals chemotype-specific gene clusters in the toxigenic black mold Stachybotrys.</title>
        <authorList>
            <person name="Semeiks J."/>
            <person name="Borek D."/>
            <person name="Otwinowski Z."/>
            <person name="Grishin N.V."/>
        </authorList>
    </citation>
    <scope>NUCLEOTIDE SEQUENCE [LARGE SCALE GENOMIC DNA]</scope>
    <source>
        <strain evidence="5">CBS 109288 / IBT 7711</strain>
    </source>
</reference>
<comment type="similarity">
    <text evidence="1">Belongs to the NmrA-type oxidoreductase family.</text>
</comment>
<dbReference type="InterPro" id="IPR036291">
    <property type="entry name" value="NAD(P)-bd_dom_sf"/>
</dbReference>
<keyword evidence="5" id="KW-1185">Reference proteome</keyword>
<dbReference type="HOGENOM" id="CLU_007383_8_6_1"/>
<gene>
    <name evidence="4" type="ORF">S7711_04745</name>
</gene>
<dbReference type="Gene3D" id="3.90.25.10">
    <property type="entry name" value="UDP-galactose 4-epimerase, domain 1"/>
    <property type="match status" value="1"/>
</dbReference>
<dbReference type="PANTHER" id="PTHR42748">
    <property type="entry name" value="NITROGEN METABOLITE REPRESSION PROTEIN NMRA FAMILY MEMBER"/>
    <property type="match status" value="1"/>
</dbReference>
<evidence type="ECO:0000313" key="5">
    <source>
        <dbReference type="Proteomes" id="UP000028045"/>
    </source>
</evidence>
<dbReference type="Gene3D" id="3.40.50.720">
    <property type="entry name" value="NAD(P)-binding Rossmann-like Domain"/>
    <property type="match status" value="1"/>
</dbReference>
<organism evidence="4 5">
    <name type="scientific">Stachybotrys chartarum (strain CBS 109288 / IBT 7711)</name>
    <name type="common">Toxic black mold</name>
    <name type="synonym">Stilbospora chartarum</name>
    <dbReference type="NCBI Taxonomy" id="1280523"/>
    <lineage>
        <taxon>Eukaryota</taxon>
        <taxon>Fungi</taxon>
        <taxon>Dikarya</taxon>
        <taxon>Ascomycota</taxon>
        <taxon>Pezizomycotina</taxon>
        <taxon>Sordariomycetes</taxon>
        <taxon>Hypocreomycetidae</taxon>
        <taxon>Hypocreales</taxon>
        <taxon>Stachybotryaceae</taxon>
        <taxon>Stachybotrys</taxon>
    </lineage>
</organism>
<dbReference type="Pfam" id="PF05368">
    <property type="entry name" value="NmrA"/>
    <property type="match status" value="1"/>
</dbReference>
<evidence type="ECO:0000313" key="4">
    <source>
        <dbReference type="EMBL" id="KEY68208.1"/>
    </source>
</evidence>
<proteinExistence type="inferred from homology"/>
<dbReference type="AlphaFoldDB" id="A0A084ASC9"/>
<evidence type="ECO:0000256" key="2">
    <source>
        <dbReference type="ARBA" id="ARBA00022857"/>
    </source>
</evidence>
<evidence type="ECO:0000256" key="1">
    <source>
        <dbReference type="ARBA" id="ARBA00006328"/>
    </source>
</evidence>
<protein>
    <recommendedName>
        <fullName evidence="3">NmrA-like domain-containing protein</fullName>
    </recommendedName>
</protein>
<dbReference type="OrthoDB" id="300709at2759"/>
<keyword evidence="2" id="KW-0521">NADP</keyword>
<dbReference type="InterPro" id="IPR008030">
    <property type="entry name" value="NmrA-like"/>
</dbReference>
<dbReference type="InterPro" id="IPR051164">
    <property type="entry name" value="NmrA-like_oxidored"/>
</dbReference>
<dbReference type="GO" id="GO:0005634">
    <property type="term" value="C:nucleus"/>
    <property type="evidence" value="ECO:0007669"/>
    <property type="project" value="TreeGrafter"/>
</dbReference>
<dbReference type="Proteomes" id="UP000028045">
    <property type="component" value="Unassembled WGS sequence"/>
</dbReference>
<accession>A0A084ASC9</accession>
<dbReference type="SUPFAM" id="SSF51735">
    <property type="entry name" value="NAD(P)-binding Rossmann-fold domains"/>
    <property type="match status" value="1"/>
</dbReference>
<dbReference type="PANTHER" id="PTHR42748:SF29">
    <property type="entry name" value="NMRA-LIKE DOMAIN-CONTAINING PROTEIN"/>
    <property type="match status" value="1"/>
</dbReference>
<feature type="domain" description="NmrA-like" evidence="3">
    <location>
        <begin position="2"/>
        <end position="273"/>
    </location>
</feature>
<name>A0A084ASC9_STACB</name>